<dbReference type="PANTHER" id="PTHR27005:SF283">
    <property type="entry name" value="OS02G0633066 PROTEIN"/>
    <property type="match status" value="1"/>
</dbReference>
<evidence type="ECO:0000256" key="2">
    <source>
        <dbReference type="ARBA" id="ARBA00022840"/>
    </source>
</evidence>
<dbReference type="Pfam" id="PF07714">
    <property type="entry name" value="PK_Tyr_Ser-Thr"/>
    <property type="match status" value="1"/>
</dbReference>
<dbReference type="GO" id="GO:0005524">
    <property type="term" value="F:ATP binding"/>
    <property type="evidence" value="ECO:0007669"/>
    <property type="project" value="UniProtKB-KW"/>
</dbReference>
<feature type="domain" description="Serine-threonine/tyrosine-protein kinase catalytic" evidence="3">
    <location>
        <begin position="10"/>
        <end position="109"/>
    </location>
</feature>
<keyword evidence="5" id="KW-1185">Reference proteome</keyword>
<dbReference type="PANTHER" id="PTHR27005">
    <property type="entry name" value="WALL-ASSOCIATED RECEPTOR KINASE-LIKE 21"/>
    <property type="match status" value="1"/>
</dbReference>
<keyword evidence="1" id="KW-0547">Nucleotide-binding</keyword>
<dbReference type="InterPro" id="IPR045274">
    <property type="entry name" value="WAK-like"/>
</dbReference>
<dbReference type="Gene3D" id="1.10.510.10">
    <property type="entry name" value="Transferase(Phosphotransferase) domain 1"/>
    <property type="match status" value="1"/>
</dbReference>
<evidence type="ECO:0000313" key="5">
    <source>
        <dbReference type="Proteomes" id="UP001157418"/>
    </source>
</evidence>
<accession>A0AAU9LXT3</accession>
<evidence type="ECO:0000256" key="1">
    <source>
        <dbReference type="ARBA" id="ARBA00022741"/>
    </source>
</evidence>
<comment type="caution">
    <text evidence="4">The sequence shown here is derived from an EMBL/GenBank/DDBJ whole genome shotgun (WGS) entry which is preliminary data.</text>
</comment>
<protein>
    <recommendedName>
        <fullName evidence="3">Serine-threonine/tyrosine-protein kinase catalytic domain-containing protein</fullName>
    </recommendedName>
</protein>
<proteinExistence type="predicted"/>
<dbReference type="GO" id="GO:0005886">
    <property type="term" value="C:plasma membrane"/>
    <property type="evidence" value="ECO:0007669"/>
    <property type="project" value="TreeGrafter"/>
</dbReference>
<keyword evidence="2" id="KW-0067">ATP-binding</keyword>
<dbReference type="InterPro" id="IPR011009">
    <property type="entry name" value="Kinase-like_dom_sf"/>
</dbReference>
<evidence type="ECO:0000313" key="4">
    <source>
        <dbReference type="EMBL" id="CAH1420399.1"/>
    </source>
</evidence>
<sequence length="118" mass="13583">MPVQGILGYLDPQHFQTSQLTEKSGVYSFGVMLVELLTGKKSLCMDRSGEERNLVTYFIVSLKKKRLFQILEPTVVKEGTLDQLQEIYELVKRCVNLTDERPTQKEVAIQLEGLWKFT</sequence>
<dbReference type="EMBL" id="CAKMRJ010001036">
    <property type="protein sequence ID" value="CAH1420399.1"/>
    <property type="molecule type" value="Genomic_DNA"/>
</dbReference>
<dbReference type="Proteomes" id="UP001157418">
    <property type="component" value="Unassembled WGS sequence"/>
</dbReference>
<dbReference type="AlphaFoldDB" id="A0AAU9LXT3"/>
<dbReference type="InterPro" id="IPR001245">
    <property type="entry name" value="Ser-Thr/Tyr_kinase_cat_dom"/>
</dbReference>
<dbReference type="GO" id="GO:0007166">
    <property type="term" value="P:cell surface receptor signaling pathway"/>
    <property type="evidence" value="ECO:0007669"/>
    <property type="project" value="InterPro"/>
</dbReference>
<dbReference type="GO" id="GO:0004674">
    <property type="term" value="F:protein serine/threonine kinase activity"/>
    <property type="evidence" value="ECO:0007669"/>
    <property type="project" value="TreeGrafter"/>
</dbReference>
<reference evidence="4 5" key="1">
    <citation type="submission" date="2022-01" db="EMBL/GenBank/DDBJ databases">
        <authorList>
            <person name="Xiong W."/>
            <person name="Schranz E."/>
        </authorList>
    </citation>
    <scope>NUCLEOTIDE SEQUENCE [LARGE SCALE GENOMIC DNA]</scope>
</reference>
<evidence type="ECO:0000259" key="3">
    <source>
        <dbReference type="Pfam" id="PF07714"/>
    </source>
</evidence>
<organism evidence="4 5">
    <name type="scientific">Lactuca virosa</name>
    <dbReference type="NCBI Taxonomy" id="75947"/>
    <lineage>
        <taxon>Eukaryota</taxon>
        <taxon>Viridiplantae</taxon>
        <taxon>Streptophyta</taxon>
        <taxon>Embryophyta</taxon>
        <taxon>Tracheophyta</taxon>
        <taxon>Spermatophyta</taxon>
        <taxon>Magnoliopsida</taxon>
        <taxon>eudicotyledons</taxon>
        <taxon>Gunneridae</taxon>
        <taxon>Pentapetalae</taxon>
        <taxon>asterids</taxon>
        <taxon>campanulids</taxon>
        <taxon>Asterales</taxon>
        <taxon>Asteraceae</taxon>
        <taxon>Cichorioideae</taxon>
        <taxon>Cichorieae</taxon>
        <taxon>Lactucinae</taxon>
        <taxon>Lactuca</taxon>
    </lineage>
</organism>
<dbReference type="SUPFAM" id="SSF56112">
    <property type="entry name" value="Protein kinase-like (PK-like)"/>
    <property type="match status" value="1"/>
</dbReference>
<name>A0AAU9LXT3_9ASTR</name>
<gene>
    <name evidence="4" type="ORF">LVIROSA_LOCUS7869</name>
</gene>